<keyword evidence="9" id="KW-1185">Reference proteome</keyword>
<dbReference type="RefSeq" id="WP_310763446.1">
    <property type="nucleotide sequence ID" value="NZ_CP134050.1"/>
</dbReference>
<dbReference type="InterPro" id="IPR005238">
    <property type="entry name" value="ComB-like"/>
</dbReference>
<comment type="cofactor">
    <cofactor evidence="1">
        <name>Mg(2+)</name>
        <dbReference type="ChEBI" id="CHEBI:18420"/>
    </cofactor>
</comment>
<dbReference type="InterPro" id="IPR036702">
    <property type="entry name" value="ComB-like_sf"/>
</dbReference>
<comment type="catalytic activity">
    <reaction evidence="7">
        <text>(2R)-O-phospho-3-sulfolactate + H2O = (2R)-3-sulfolactate + phosphate</text>
        <dbReference type="Rhea" id="RHEA:23416"/>
        <dbReference type="ChEBI" id="CHEBI:15377"/>
        <dbReference type="ChEBI" id="CHEBI:15597"/>
        <dbReference type="ChEBI" id="CHEBI:43474"/>
        <dbReference type="ChEBI" id="CHEBI:58738"/>
        <dbReference type="EC" id="3.1.3.71"/>
    </reaction>
</comment>
<evidence type="ECO:0000256" key="1">
    <source>
        <dbReference type="ARBA" id="ARBA00001946"/>
    </source>
</evidence>
<sequence length="247" mass="25690">MTIDHVFRQVDYSARFEWGSDGVTQVGAGSDIVVIVDILSFTTCVDIVSARGGAVFPYRVRDDTAAAYAKEKGAILADKRGGVAFSLSPASLSSIPAGTRIVLPSPNGSTCTVLAQQLNGMVIAACLRNAAAVSSYIRELGASVTVIASGERWQNGALRPAIEDMIGAGAVLEGLPKHRLSPEAQLAVAVYQSAKCDLSAILAGTGSGRELIAKGYAEDVDIAACLHISDAVPILNQEMAYTSISFA</sequence>
<dbReference type="SUPFAM" id="SSF142823">
    <property type="entry name" value="ComB-like"/>
    <property type="match status" value="1"/>
</dbReference>
<name>A0ABY9SWI0_BREBE</name>
<evidence type="ECO:0000313" key="8">
    <source>
        <dbReference type="EMBL" id="WNC12175.1"/>
    </source>
</evidence>
<dbReference type="Proteomes" id="UP001256827">
    <property type="component" value="Chromosome"/>
</dbReference>
<protein>
    <recommendedName>
        <fullName evidence="4">Probable 2-phosphosulfolactate phosphatase</fullName>
        <ecNumber evidence="3">3.1.3.71</ecNumber>
    </recommendedName>
</protein>
<comment type="similarity">
    <text evidence="2">Belongs to the ComB family.</text>
</comment>
<proteinExistence type="inferred from homology"/>
<gene>
    <name evidence="8" type="ORF">RGB73_15635</name>
</gene>
<dbReference type="EC" id="3.1.3.71" evidence="3"/>
<dbReference type="PANTHER" id="PTHR37311">
    <property type="entry name" value="2-PHOSPHOSULFOLACTATE PHOSPHATASE-RELATED"/>
    <property type="match status" value="1"/>
</dbReference>
<dbReference type="EMBL" id="CP134050">
    <property type="protein sequence ID" value="WNC12175.1"/>
    <property type="molecule type" value="Genomic_DNA"/>
</dbReference>
<dbReference type="PANTHER" id="PTHR37311:SF1">
    <property type="entry name" value="2-PHOSPHOSULFOLACTATE PHOSPHATASE-RELATED"/>
    <property type="match status" value="1"/>
</dbReference>
<keyword evidence="6" id="KW-0460">Magnesium</keyword>
<dbReference type="Pfam" id="PF04029">
    <property type="entry name" value="2-ph_phosp"/>
    <property type="match status" value="1"/>
</dbReference>
<dbReference type="Gene3D" id="3.90.1560.10">
    <property type="entry name" value="ComB-like"/>
    <property type="match status" value="1"/>
</dbReference>
<evidence type="ECO:0000256" key="5">
    <source>
        <dbReference type="ARBA" id="ARBA00022801"/>
    </source>
</evidence>
<evidence type="ECO:0000256" key="3">
    <source>
        <dbReference type="ARBA" id="ARBA00012953"/>
    </source>
</evidence>
<accession>A0ABY9SWI0</accession>
<evidence type="ECO:0000256" key="2">
    <source>
        <dbReference type="ARBA" id="ARBA00009997"/>
    </source>
</evidence>
<reference evidence="8 9" key="1">
    <citation type="submission" date="2023-09" db="EMBL/GenBank/DDBJ databases">
        <title>Complete Genome and Methylome dissection of Bacillus brevis NEB573 original source of BbsI restriction endonuclease.</title>
        <authorList>
            <person name="Fomenkov A."/>
            <person name="Roberts R.D."/>
        </authorList>
    </citation>
    <scope>NUCLEOTIDE SEQUENCE [LARGE SCALE GENOMIC DNA]</scope>
    <source>
        <strain evidence="8 9">NEB573</strain>
    </source>
</reference>
<evidence type="ECO:0000256" key="4">
    <source>
        <dbReference type="ARBA" id="ARBA00021948"/>
    </source>
</evidence>
<keyword evidence="5" id="KW-0378">Hydrolase</keyword>
<organism evidence="8 9">
    <name type="scientific">Brevibacillus brevis</name>
    <name type="common">Bacillus brevis</name>
    <dbReference type="NCBI Taxonomy" id="1393"/>
    <lineage>
        <taxon>Bacteria</taxon>
        <taxon>Bacillati</taxon>
        <taxon>Bacillota</taxon>
        <taxon>Bacilli</taxon>
        <taxon>Bacillales</taxon>
        <taxon>Paenibacillaceae</taxon>
        <taxon>Brevibacillus</taxon>
    </lineage>
</organism>
<evidence type="ECO:0000313" key="9">
    <source>
        <dbReference type="Proteomes" id="UP001256827"/>
    </source>
</evidence>
<evidence type="ECO:0000256" key="7">
    <source>
        <dbReference type="ARBA" id="ARBA00033711"/>
    </source>
</evidence>
<evidence type="ECO:0000256" key="6">
    <source>
        <dbReference type="ARBA" id="ARBA00022842"/>
    </source>
</evidence>